<accession>A0A3D8K465</accession>
<evidence type="ECO:0000313" key="3">
    <source>
        <dbReference type="Proteomes" id="UP000256838"/>
    </source>
</evidence>
<keyword evidence="3" id="KW-1185">Reference proteome</keyword>
<evidence type="ECO:0000313" key="2">
    <source>
        <dbReference type="EMBL" id="RDU99812.1"/>
    </source>
</evidence>
<evidence type="ECO:0000256" key="1">
    <source>
        <dbReference type="SAM" id="MobiDB-lite"/>
    </source>
</evidence>
<comment type="caution">
    <text evidence="2">The sequence shown here is derived from an EMBL/GenBank/DDBJ whole genome shotgun (WGS) entry which is preliminary data.</text>
</comment>
<proteinExistence type="predicted"/>
<dbReference type="Proteomes" id="UP000256838">
    <property type="component" value="Unassembled WGS sequence"/>
</dbReference>
<sequence>MSGETLSSLSEFTGHFENGDFAAKNFEDPFYYEKSTKTINFGYGINLTGAAAAAAAKHPYAREIIDAELKAQGITITEHQWELIRKISANPNPREVVDDLNRSLPAKHGSSWKSEAAAVMDAFYAKIVEPELVKKVPNLDSLPVGAQWALKDLYYNSPKLWGPKIEKAAKDGDLVGIANELALDTTRHSAGTGAELRSLGRATLALGGIPTYGPDNTLTKVDWSRSNQSDLSLFHFLALSTTAQVGMNRSSAAEYISKWDHRVSASHREILASLETHASTDAANNNTITPPTPLDTHPVDAANQNTISPAMPLDTHPVDTANQNIIAPAAPFDLYAVDAANPSTITPAAPDTAELLVANERRPRFC</sequence>
<dbReference type="RefSeq" id="WP_115532480.1">
    <property type="nucleotide sequence ID" value="NZ_QRGA01000003.1"/>
</dbReference>
<feature type="region of interest" description="Disordered" evidence="1">
    <location>
        <begin position="277"/>
        <end position="302"/>
    </location>
</feature>
<feature type="compositionally biased region" description="Polar residues" evidence="1">
    <location>
        <begin position="277"/>
        <end position="289"/>
    </location>
</feature>
<name>A0A3D8K465_9BURK</name>
<dbReference type="EMBL" id="QRGA01000003">
    <property type="protein sequence ID" value="RDU99812.1"/>
    <property type="molecule type" value="Genomic_DNA"/>
</dbReference>
<dbReference type="AlphaFoldDB" id="A0A3D8K465"/>
<protein>
    <submittedName>
        <fullName evidence="2">Uncharacterized protein</fullName>
    </submittedName>
</protein>
<gene>
    <name evidence="2" type="ORF">DWV00_05200</name>
</gene>
<reference evidence="2 3" key="1">
    <citation type="submission" date="2018-08" db="EMBL/GenBank/DDBJ databases">
        <title>Paraburkholderia sp. DHOM06 isolated from forest soil.</title>
        <authorList>
            <person name="Gao Z.-H."/>
            <person name="Qiu L.-H."/>
        </authorList>
    </citation>
    <scope>NUCLEOTIDE SEQUENCE [LARGE SCALE GENOMIC DNA]</scope>
    <source>
        <strain evidence="2 3">DHOM06</strain>
    </source>
</reference>
<organism evidence="2 3">
    <name type="scientific">Trinickia dinghuensis</name>
    <dbReference type="NCBI Taxonomy" id="2291023"/>
    <lineage>
        <taxon>Bacteria</taxon>
        <taxon>Pseudomonadati</taxon>
        <taxon>Pseudomonadota</taxon>
        <taxon>Betaproteobacteria</taxon>
        <taxon>Burkholderiales</taxon>
        <taxon>Burkholderiaceae</taxon>
        <taxon>Trinickia</taxon>
    </lineage>
</organism>